<evidence type="ECO:0000259" key="8">
    <source>
        <dbReference type="Pfam" id="PF13359"/>
    </source>
</evidence>
<feature type="non-terminal residue" evidence="9">
    <location>
        <position position="225"/>
    </location>
</feature>
<proteinExistence type="inferred from homology"/>
<keyword evidence="10" id="KW-1185">Reference proteome</keyword>
<keyword evidence="5" id="KW-0479">Metal-binding</keyword>
<dbReference type="GO" id="GO:0046872">
    <property type="term" value="F:metal ion binding"/>
    <property type="evidence" value="ECO:0007669"/>
    <property type="project" value="UniProtKB-KW"/>
</dbReference>
<dbReference type="EMBL" id="JANEYG010000207">
    <property type="protein sequence ID" value="KAJ8911230.1"/>
    <property type="molecule type" value="Genomic_DNA"/>
</dbReference>
<dbReference type="PANTHER" id="PTHR22930:SF289">
    <property type="entry name" value="DDE TNP4 DOMAIN-CONTAINING PROTEIN-RELATED"/>
    <property type="match status" value="1"/>
</dbReference>
<sequence length="225" mass="25726">MPNEHEIIHIGSAFYNISRFPKVIGCVDGTHIKIQSPGGEDAEVFRNRKSFFSINTQVLCDHDLKIRDIVARWPGSAYDLTIFNNSRLRARLENTEFPGSVILGDSGYADRSYLLVPLHNPVTRPQQLYNESYIRTRNCVERQIGVWKRRFPILAYGSRYKVEPTCNIIVATAVLHNLAIENREVMPPVPEEINEDQLLYLIAQGNIDPENANQNQGIHRRQNDA</sequence>
<accession>A0AAV8VAC9</accession>
<dbReference type="InterPro" id="IPR027806">
    <property type="entry name" value="HARBI1_dom"/>
</dbReference>
<keyword evidence="7" id="KW-0539">Nucleus</keyword>
<dbReference type="Proteomes" id="UP001159042">
    <property type="component" value="Unassembled WGS sequence"/>
</dbReference>
<dbReference type="InterPro" id="IPR045249">
    <property type="entry name" value="HARBI1-like"/>
</dbReference>
<keyword evidence="4" id="KW-0540">Nuclease</keyword>
<evidence type="ECO:0000256" key="6">
    <source>
        <dbReference type="ARBA" id="ARBA00022801"/>
    </source>
</evidence>
<dbReference type="AlphaFoldDB" id="A0AAV8VAC9"/>
<comment type="caution">
    <text evidence="9">The sequence shown here is derived from an EMBL/GenBank/DDBJ whole genome shotgun (WGS) entry which is preliminary data.</text>
</comment>
<dbReference type="Pfam" id="PF13359">
    <property type="entry name" value="DDE_Tnp_4"/>
    <property type="match status" value="1"/>
</dbReference>
<protein>
    <recommendedName>
        <fullName evidence="8">DDE Tnp4 domain-containing protein</fullName>
    </recommendedName>
</protein>
<comment type="subcellular location">
    <subcellularLocation>
        <location evidence="2">Nucleus</location>
    </subcellularLocation>
</comment>
<evidence type="ECO:0000256" key="3">
    <source>
        <dbReference type="ARBA" id="ARBA00006958"/>
    </source>
</evidence>
<dbReference type="GO" id="GO:0004518">
    <property type="term" value="F:nuclease activity"/>
    <property type="evidence" value="ECO:0007669"/>
    <property type="project" value="UniProtKB-KW"/>
</dbReference>
<evidence type="ECO:0000256" key="5">
    <source>
        <dbReference type="ARBA" id="ARBA00022723"/>
    </source>
</evidence>
<evidence type="ECO:0000313" key="10">
    <source>
        <dbReference type="Proteomes" id="UP001159042"/>
    </source>
</evidence>
<evidence type="ECO:0000256" key="2">
    <source>
        <dbReference type="ARBA" id="ARBA00004123"/>
    </source>
</evidence>
<keyword evidence="6" id="KW-0378">Hydrolase</keyword>
<evidence type="ECO:0000313" key="9">
    <source>
        <dbReference type="EMBL" id="KAJ8911230.1"/>
    </source>
</evidence>
<dbReference type="GO" id="GO:0005634">
    <property type="term" value="C:nucleus"/>
    <property type="evidence" value="ECO:0007669"/>
    <property type="project" value="UniProtKB-SubCell"/>
</dbReference>
<evidence type="ECO:0000256" key="4">
    <source>
        <dbReference type="ARBA" id="ARBA00022722"/>
    </source>
</evidence>
<dbReference type="GO" id="GO:0016787">
    <property type="term" value="F:hydrolase activity"/>
    <property type="evidence" value="ECO:0007669"/>
    <property type="project" value="UniProtKB-KW"/>
</dbReference>
<name>A0AAV8VAC9_9CUCU</name>
<evidence type="ECO:0000256" key="1">
    <source>
        <dbReference type="ARBA" id="ARBA00001968"/>
    </source>
</evidence>
<comment type="similarity">
    <text evidence="3">Belongs to the HARBI1 family.</text>
</comment>
<reference evidence="9 10" key="1">
    <citation type="journal article" date="2023" name="Insect Mol. Biol.">
        <title>Genome sequencing provides insights into the evolution of gene families encoding plant cell wall-degrading enzymes in longhorned beetles.</title>
        <authorList>
            <person name="Shin N.R."/>
            <person name="Okamura Y."/>
            <person name="Kirsch R."/>
            <person name="Pauchet Y."/>
        </authorList>
    </citation>
    <scope>NUCLEOTIDE SEQUENCE [LARGE SCALE GENOMIC DNA]</scope>
    <source>
        <strain evidence="9">EAD_L_NR</strain>
    </source>
</reference>
<organism evidence="9 10">
    <name type="scientific">Exocentrus adspersus</name>
    <dbReference type="NCBI Taxonomy" id="1586481"/>
    <lineage>
        <taxon>Eukaryota</taxon>
        <taxon>Metazoa</taxon>
        <taxon>Ecdysozoa</taxon>
        <taxon>Arthropoda</taxon>
        <taxon>Hexapoda</taxon>
        <taxon>Insecta</taxon>
        <taxon>Pterygota</taxon>
        <taxon>Neoptera</taxon>
        <taxon>Endopterygota</taxon>
        <taxon>Coleoptera</taxon>
        <taxon>Polyphaga</taxon>
        <taxon>Cucujiformia</taxon>
        <taxon>Chrysomeloidea</taxon>
        <taxon>Cerambycidae</taxon>
        <taxon>Lamiinae</taxon>
        <taxon>Acanthocinini</taxon>
        <taxon>Exocentrus</taxon>
    </lineage>
</organism>
<dbReference type="PANTHER" id="PTHR22930">
    <property type="match status" value="1"/>
</dbReference>
<gene>
    <name evidence="9" type="ORF">NQ315_014942</name>
</gene>
<comment type="cofactor">
    <cofactor evidence="1">
        <name>a divalent metal cation</name>
        <dbReference type="ChEBI" id="CHEBI:60240"/>
    </cofactor>
</comment>
<evidence type="ECO:0000256" key="7">
    <source>
        <dbReference type="ARBA" id="ARBA00023242"/>
    </source>
</evidence>
<feature type="domain" description="DDE Tnp4" evidence="8">
    <location>
        <begin position="27"/>
        <end position="177"/>
    </location>
</feature>